<comment type="caution">
    <text evidence="7">The sequence shown here is derived from an EMBL/GenBank/DDBJ whole genome shotgun (WGS) entry which is preliminary data.</text>
</comment>
<gene>
    <name evidence="7" type="ORF">CTAYLR_003003</name>
</gene>
<evidence type="ECO:0000256" key="1">
    <source>
        <dbReference type="ARBA" id="ARBA00000971"/>
    </source>
</evidence>
<dbReference type="SUPFAM" id="SSF54534">
    <property type="entry name" value="FKBP-like"/>
    <property type="match status" value="1"/>
</dbReference>
<evidence type="ECO:0000256" key="3">
    <source>
        <dbReference type="ARBA" id="ARBA00023110"/>
    </source>
</evidence>
<reference evidence="7" key="1">
    <citation type="submission" date="2023-01" db="EMBL/GenBank/DDBJ databases">
        <title>Metagenome sequencing of chrysophaentin producing Chrysophaeum taylorii.</title>
        <authorList>
            <person name="Davison J."/>
            <person name="Bewley C."/>
        </authorList>
    </citation>
    <scope>NUCLEOTIDE SEQUENCE</scope>
    <source>
        <strain evidence="7">NIES-1699</strain>
    </source>
</reference>
<dbReference type="AlphaFoldDB" id="A0AAD7XEN4"/>
<dbReference type="EMBL" id="JAQMWT010000675">
    <property type="protein sequence ID" value="KAJ8598392.1"/>
    <property type="molecule type" value="Genomic_DNA"/>
</dbReference>
<dbReference type="GO" id="GO:0003755">
    <property type="term" value="F:peptidyl-prolyl cis-trans isomerase activity"/>
    <property type="evidence" value="ECO:0007669"/>
    <property type="project" value="UniProtKB-KW"/>
</dbReference>
<dbReference type="PROSITE" id="PS50059">
    <property type="entry name" value="FKBP_PPIASE"/>
    <property type="match status" value="1"/>
</dbReference>
<evidence type="ECO:0000256" key="5">
    <source>
        <dbReference type="PROSITE-ProRule" id="PRU00277"/>
    </source>
</evidence>
<organism evidence="7 8">
    <name type="scientific">Chrysophaeum taylorii</name>
    <dbReference type="NCBI Taxonomy" id="2483200"/>
    <lineage>
        <taxon>Eukaryota</taxon>
        <taxon>Sar</taxon>
        <taxon>Stramenopiles</taxon>
        <taxon>Ochrophyta</taxon>
        <taxon>Pelagophyceae</taxon>
        <taxon>Pelagomonadales</taxon>
        <taxon>Pelagomonadaceae</taxon>
        <taxon>Chrysophaeum</taxon>
    </lineage>
</organism>
<dbReference type="Gene3D" id="3.10.50.40">
    <property type="match status" value="1"/>
</dbReference>
<evidence type="ECO:0000259" key="6">
    <source>
        <dbReference type="PROSITE" id="PS50059"/>
    </source>
</evidence>
<feature type="domain" description="PPIase FKBP-type" evidence="6">
    <location>
        <begin position="65"/>
        <end position="156"/>
    </location>
</feature>
<dbReference type="PANTHER" id="PTHR43811:SF19">
    <property type="entry name" value="39 KDA FK506-BINDING NUCLEAR PROTEIN"/>
    <property type="match status" value="1"/>
</dbReference>
<dbReference type="Pfam" id="PF00254">
    <property type="entry name" value="FKBP_C"/>
    <property type="match status" value="1"/>
</dbReference>
<dbReference type="FunFam" id="3.10.50.40:FF:000006">
    <property type="entry name" value="Peptidyl-prolyl cis-trans isomerase"/>
    <property type="match status" value="1"/>
</dbReference>
<comment type="catalytic activity">
    <reaction evidence="1 5">
        <text>[protein]-peptidylproline (omega=180) = [protein]-peptidylproline (omega=0)</text>
        <dbReference type="Rhea" id="RHEA:16237"/>
        <dbReference type="Rhea" id="RHEA-COMP:10747"/>
        <dbReference type="Rhea" id="RHEA-COMP:10748"/>
        <dbReference type="ChEBI" id="CHEBI:83833"/>
        <dbReference type="ChEBI" id="CHEBI:83834"/>
        <dbReference type="EC" id="5.2.1.8"/>
    </reaction>
</comment>
<evidence type="ECO:0000313" key="8">
    <source>
        <dbReference type="Proteomes" id="UP001230188"/>
    </source>
</evidence>
<dbReference type="Proteomes" id="UP001230188">
    <property type="component" value="Unassembled WGS sequence"/>
</dbReference>
<accession>A0AAD7XEN4</accession>
<keyword evidence="4 5" id="KW-0413">Isomerase</keyword>
<dbReference type="PANTHER" id="PTHR43811">
    <property type="entry name" value="FKBP-TYPE PEPTIDYL-PROLYL CIS-TRANS ISOMERASE FKPA"/>
    <property type="match status" value="1"/>
</dbReference>
<evidence type="ECO:0000313" key="7">
    <source>
        <dbReference type="EMBL" id="KAJ8598392.1"/>
    </source>
</evidence>
<evidence type="ECO:0000256" key="4">
    <source>
        <dbReference type="ARBA" id="ARBA00023235"/>
    </source>
</evidence>
<keyword evidence="8" id="KW-1185">Reference proteome</keyword>
<dbReference type="EC" id="5.2.1.8" evidence="2 5"/>
<keyword evidence="3 5" id="KW-0697">Rotamase</keyword>
<protein>
    <recommendedName>
        <fullName evidence="2 5">peptidylprolyl isomerase</fullName>
        <ecNumber evidence="2 5">5.2.1.8</ecNumber>
    </recommendedName>
</protein>
<sequence length="157" mass="16655">MVASSVHGLVPSSSAEFLPRRAAVAGIAVAAPVLPAFASDELKVTASGLKYYDIKEGTGATPVAGDNVRVHYTGWLNGFEDEAKFDSSYDRRRPLTFPVGTGRVIRGWDETLLTMNVGGTRRVIIPPDLAYGKRGAGGVIPPDATLYFEMTLLSIGG</sequence>
<name>A0AAD7XEN4_9STRA</name>
<dbReference type="InterPro" id="IPR001179">
    <property type="entry name" value="PPIase_FKBP_dom"/>
</dbReference>
<dbReference type="InterPro" id="IPR046357">
    <property type="entry name" value="PPIase_dom_sf"/>
</dbReference>
<evidence type="ECO:0000256" key="2">
    <source>
        <dbReference type="ARBA" id="ARBA00013194"/>
    </source>
</evidence>
<proteinExistence type="predicted"/>